<proteinExistence type="predicted"/>
<keyword evidence="4" id="KW-0238">DNA-binding</keyword>
<name>A0ABT6XTH6_9FLAO</name>
<dbReference type="Proteomes" id="UP001230035">
    <property type="component" value="Unassembled WGS sequence"/>
</dbReference>
<dbReference type="GO" id="GO:0003677">
    <property type="term" value="F:DNA binding"/>
    <property type="evidence" value="ECO:0007669"/>
    <property type="project" value="UniProtKB-KW"/>
</dbReference>
<dbReference type="Gene3D" id="2.40.50.1020">
    <property type="entry name" value="LytTr DNA-binding domain"/>
    <property type="match status" value="1"/>
</dbReference>
<dbReference type="PROSITE" id="PS50110">
    <property type="entry name" value="RESPONSE_REGULATORY"/>
    <property type="match status" value="1"/>
</dbReference>
<dbReference type="PANTHER" id="PTHR37299:SF1">
    <property type="entry name" value="STAGE 0 SPORULATION PROTEIN A HOMOLOG"/>
    <property type="match status" value="1"/>
</dbReference>
<dbReference type="RefSeq" id="WP_283239591.1">
    <property type="nucleotide sequence ID" value="NZ_JASGBP010000007.1"/>
</dbReference>
<feature type="domain" description="Response regulatory" evidence="2">
    <location>
        <begin position="3"/>
        <end position="115"/>
    </location>
</feature>
<dbReference type="SMART" id="SM00850">
    <property type="entry name" value="LytTR"/>
    <property type="match status" value="1"/>
</dbReference>
<evidence type="ECO:0000313" key="5">
    <source>
        <dbReference type="Proteomes" id="UP001230035"/>
    </source>
</evidence>
<organism evidence="4 5">
    <name type="scientific">Flavobacterium sedimenticola</name>
    <dbReference type="NCBI Taxonomy" id="3043286"/>
    <lineage>
        <taxon>Bacteria</taxon>
        <taxon>Pseudomonadati</taxon>
        <taxon>Bacteroidota</taxon>
        <taxon>Flavobacteriia</taxon>
        <taxon>Flavobacteriales</taxon>
        <taxon>Flavobacteriaceae</taxon>
        <taxon>Flavobacterium</taxon>
    </lineage>
</organism>
<dbReference type="PANTHER" id="PTHR37299">
    <property type="entry name" value="TRANSCRIPTIONAL REGULATOR-RELATED"/>
    <property type="match status" value="1"/>
</dbReference>
<dbReference type="SUPFAM" id="SSF52172">
    <property type="entry name" value="CheY-like"/>
    <property type="match status" value="1"/>
</dbReference>
<accession>A0ABT6XTH6</accession>
<evidence type="ECO:0000259" key="3">
    <source>
        <dbReference type="PROSITE" id="PS50930"/>
    </source>
</evidence>
<protein>
    <submittedName>
        <fullName evidence="4">LytTR family DNA-binding domain-containing protein</fullName>
    </submittedName>
</protein>
<dbReference type="InterPro" id="IPR001789">
    <property type="entry name" value="Sig_transdc_resp-reg_receiver"/>
</dbReference>
<dbReference type="InterPro" id="IPR011006">
    <property type="entry name" value="CheY-like_superfamily"/>
</dbReference>
<feature type="domain" description="HTH LytTR-type" evidence="3">
    <location>
        <begin position="148"/>
        <end position="222"/>
    </location>
</feature>
<dbReference type="Pfam" id="PF04397">
    <property type="entry name" value="LytTR"/>
    <property type="match status" value="1"/>
</dbReference>
<dbReference type="InterPro" id="IPR046947">
    <property type="entry name" value="LytR-like"/>
</dbReference>
<comment type="caution">
    <text evidence="4">The sequence shown here is derived from an EMBL/GenBank/DDBJ whole genome shotgun (WGS) entry which is preliminary data.</text>
</comment>
<keyword evidence="5" id="KW-1185">Reference proteome</keyword>
<dbReference type="InterPro" id="IPR007492">
    <property type="entry name" value="LytTR_DNA-bd_dom"/>
</dbReference>
<dbReference type="PROSITE" id="PS50930">
    <property type="entry name" value="HTH_LYTTR"/>
    <property type="match status" value="1"/>
</dbReference>
<keyword evidence="1" id="KW-0597">Phosphoprotein</keyword>
<dbReference type="SMART" id="SM00448">
    <property type="entry name" value="REC"/>
    <property type="match status" value="1"/>
</dbReference>
<sequence length="255" mass="29803">MIKILIIEDEIPAQKKLKRFIAELKDETELAAVINNVNAAIHFLKERTVDLIISDIELLDGNAFEIFKKVDVKCPIIFTTAYDHFWMDAFESNGISYLLKPFSKERFTGAWEKFMLLRNSSFNKNEQLSNLSQLIEENFSKKTFKKRFTVYQKQSLYFIEVEDILMFEANEGVVFALDTSGKKHLINELTLKEVETKLNPDDFFRINRGELVNRAFIEKVERYSKNTLAVKIRGHKKLLLTSQGKTALFREWVTQ</sequence>
<gene>
    <name evidence="4" type="ORF">QHT84_10865</name>
</gene>
<dbReference type="Pfam" id="PF00072">
    <property type="entry name" value="Response_reg"/>
    <property type="match status" value="1"/>
</dbReference>
<evidence type="ECO:0000313" key="4">
    <source>
        <dbReference type="EMBL" id="MDI9257914.1"/>
    </source>
</evidence>
<reference evidence="4 5" key="1">
    <citation type="submission" date="2023-05" db="EMBL/GenBank/DDBJ databases">
        <title>Flavobacterium sedimenti sp. nov., isolated from the sediment.</title>
        <authorList>
            <person name="Wu N."/>
        </authorList>
    </citation>
    <scope>NUCLEOTIDE SEQUENCE [LARGE SCALE GENOMIC DNA]</scope>
    <source>
        <strain evidence="4 5">YZ-48</strain>
    </source>
</reference>
<evidence type="ECO:0000259" key="2">
    <source>
        <dbReference type="PROSITE" id="PS50110"/>
    </source>
</evidence>
<dbReference type="Gene3D" id="3.40.50.2300">
    <property type="match status" value="1"/>
</dbReference>
<evidence type="ECO:0000256" key="1">
    <source>
        <dbReference type="PROSITE-ProRule" id="PRU00169"/>
    </source>
</evidence>
<feature type="modified residue" description="4-aspartylphosphate" evidence="1">
    <location>
        <position position="55"/>
    </location>
</feature>
<dbReference type="EMBL" id="JASGBP010000007">
    <property type="protein sequence ID" value="MDI9257914.1"/>
    <property type="molecule type" value="Genomic_DNA"/>
</dbReference>